<dbReference type="InterPro" id="IPR008978">
    <property type="entry name" value="HSP20-like_chaperone"/>
</dbReference>
<dbReference type="PROSITE" id="PS01031">
    <property type="entry name" value="SHSP"/>
    <property type="match status" value="1"/>
</dbReference>
<evidence type="ECO:0000259" key="1">
    <source>
        <dbReference type="PROSITE" id="PS01031"/>
    </source>
</evidence>
<accession>A0A381QV19</accession>
<dbReference type="EMBL" id="UINC01001542">
    <property type="protein sequence ID" value="SUZ83251.1"/>
    <property type="molecule type" value="Genomic_DNA"/>
</dbReference>
<sequence length="140" mass="16424">MNLIKKQSSFFPLIFDEFFKNNWNINVPDNSSNIPSFNLKENDKEFILELAIPGKNNNDFNIEVDNRLLTISITDEKELSDYNYTIKEFGYSSFEKSFELPESIDLDKVNSFYRNGILSITLPKRKEFHNTPKKVITVKK</sequence>
<proteinExistence type="predicted"/>
<name>A0A381QV19_9ZZZZ</name>
<dbReference type="InterPro" id="IPR002068">
    <property type="entry name" value="A-crystallin/Hsp20_dom"/>
</dbReference>
<dbReference type="Pfam" id="PF00011">
    <property type="entry name" value="HSP20"/>
    <property type="match status" value="1"/>
</dbReference>
<dbReference type="InterPro" id="IPR031107">
    <property type="entry name" value="Small_HSP"/>
</dbReference>
<dbReference type="AlphaFoldDB" id="A0A381QV19"/>
<dbReference type="Gene3D" id="2.60.40.790">
    <property type="match status" value="1"/>
</dbReference>
<gene>
    <name evidence="2" type="ORF">METZ01_LOCUS36105</name>
</gene>
<dbReference type="SUPFAM" id="SSF49764">
    <property type="entry name" value="HSP20-like chaperones"/>
    <property type="match status" value="1"/>
</dbReference>
<reference evidence="2" key="1">
    <citation type="submission" date="2018-05" db="EMBL/GenBank/DDBJ databases">
        <authorList>
            <person name="Lanie J.A."/>
            <person name="Ng W.-L."/>
            <person name="Kazmierczak K.M."/>
            <person name="Andrzejewski T.M."/>
            <person name="Davidsen T.M."/>
            <person name="Wayne K.J."/>
            <person name="Tettelin H."/>
            <person name="Glass J.I."/>
            <person name="Rusch D."/>
            <person name="Podicherti R."/>
            <person name="Tsui H.-C.T."/>
            <person name="Winkler M.E."/>
        </authorList>
    </citation>
    <scope>NUCLEOTIDE SEQUENCE</scope>
</reference>
<dbReference type="PANTHER" id="PTHR11527">
    <property type="entry name" value="HEAT-SHOCK PROTEIN 20 FAMILY MEMBER"/>
    <property type="match status" value="1"/>
</dbReference>
<feature type="domain" description="SHSP" evidence="1">
    <location>
        <begin position="28"/>
        <end position="140"/>
    </location>
</feature>
<dbReference type="CDD" id="cd06464">
    <property type="entry name" value="ACD_sHsps-like"/>
    <property type="match status" value="1"/>
</dbReference>
<protein>
    <recommendedName>
        <fullName evidence="1">SHSP domain-containing protein</fullName>
    </recommendedName>
</protein>
<organism evidence="2">
    <name type="scientific">marine metagenome</name>
    <dbReference type="NCBI Taxonomy" id="408172"/>
    <lineage>
        <taxon>unclassified sequences</taxon>
        <taxon>metagenomes</taxon>
        <taxon>ecological metagenomes</taxon>
    </lineage>
</organism>
<evidence type="ECO:0000313" key="2">
    <source>
        <dbReference type="EMBL" id="SUZ83251.1"/>
    </source>
</evidence>